<gene>
    <name evidence="2" type="ORF">EPICR_20201</name>
</gene>
<evidence type="ECO:0000259" key="1">
    <source>
        <dbReference type="Pfam" id="PF01557"/>
    </source>
</evidence>
<dbReference type="Gene3D" id="3.90.850.10">
    <property type="entry name" value="Fumarylacetoacetase-like, C-terminal domain"/>
    <property type="match status" value="1"/>
</dbReference>
<name>A0A484HH41_9BACT</name>
<dbReference type="GO" id="GO:0016787">
    <property type="term" value="F:hydrolase activity"/>
    <property type="evidence" value="ECO:0007669"/>
    <property type="project" value="UniProtKB-KW"/>
</dbReference>
<sequence length="323" mass="35826">MKISLVKDALPHSKPFPALSMDGRSWRRAGDLAPEGVSLDHTVDILAFERAHPGTLAGRLSEGENPPEALDMSRLERLIPFEPLSYRDFMLYEKHFTDAARGFVKKYLPGLAPFTGLYEKISGRTFPKFKPGKRWEKFPIYYMGNHLSFFTHKDPIRIPSYSKELDYELELGAIICAPLENASPEEAEKAIGGFVVLNDFSARDVQLDEMRSGFGPVKAKNFANAVSNVVTGAKDILPMIPRLKVRVSINGEKIVETDMSGMRHSLPEAIAYASLEERLRPGEFFGSGTVPGCSGIENGRLLKRGDSIRLEIEGVGALENRAV</sequence>
<dbReference type="EMBL" id="CAACVI010000012">
    <property type="protein sequence ID" value="VEN73732.1"/>
    <property type="molecule type" value="Genomic_DNA"/>
</dbReference>
<dbReference type="PANTHER" id="PTHR43211">
    <property type="entry name" value="FUMARYLACETOACETATE HYDROLASE"/>
    <property type="match status" value="1"/>
</dbReference>
<dbReference type="AlphaFoldDB" id="A0A484HH41"/>
<dbReference type="SUPFAM" id="SSF56529">
    <property type="entry name" value="FAH"/>
    <property type="match status" value="1"/>
</dbReference>
<dbReference type="InterPro" id="IPR011234">
    <property type="entry name" value="Fumarylacetoacetase-like_C"/>
</dbReference>
<proteinExistence type="predicted"/>
<dbReference type="InterPro" id="IPR036663">
    <property type="entry name" value="Fumarylacetoacetase_C_sf"/>
</dbReference>
<feature type="domain" description="Fumarylacetoacetase-like C-terminal" evidence="1">
    <location>
        <begin position="135"/>
        <end position="321"/>
    </location>
</feature>
<keyword evidence="2" id="KW-0378">Hydrolase</keyword>
<accession>A0A484HH41</accession>
<dbReference type="PANTHER" id="PTHR43211:SF1">
    <property type="entry name" value="BLL6422 PROTEIN"/>
    <property type="match status" value="1"/>
</dbReference>
<dbReference type="Pfam" id="PF01557">
    <property type="entry name" value="FAA_hydrolase"/>
    <property type="match status" value="1"/>
</dbReference>
<protein>
    <submittedName>
        <fullName evidence="2">Fumarylacetoacetate hydrolase</fullName>
    </submittedName>
</protein>
<reference evidence="2" key="1">
    <citation type="submission" date="2019-01" db="EMBL/GenBank/DDBJ databases">
        <authorList>
            <consortium name="Genoscope - CEA"/>
            <person name="William W."/>
        </authorList>
    </citation>
    <scope>NUCLEOTIDE SEQUENCE</scope>
    <source>
        <strain evidence="2">CR-1</strain>
    </source>
</reference>
<organism evidence="2">
    <name type="scientific">uncultured Desulfobacteraceae bacterium</name>
    <dbReference type="NCBI Taxonomy" id="218296"/>
    <lineage>
        <taxon>Bacteria</taxon>
        <taxon>Pseudomonadati</taxon>
        <taxon>Thermodesulfobacteriota</taxon>
        <taxon>Desulfobacteria</taxon>
        <taxon>Desulfobacterales</taxon>
        <taxon>Desulfobacteraceae</taxon>
        <taxon>environmental samples</taxon>
    </lineage>
</organism>
<evidence type="ECO:0000313" key="2">
    <source>
        <dbReference type="EMBL" id="VEN73732.1"/>
    </source>
</evidence>